<dbReference type="GO" id="GO:0009898">
    <property type="term" value="C:cytoplasmic side of plasma membrane"/>
    <property type="evidence" value="ECO:0007669"/>
    <property type="project" value="TreeGrafter"/>
</dbReference>
<gene>
    <name evidence="4" type="primary">paaN</name>
    <name evidence="4" type="ORF">EJ913_06345</name>
</gene>
<dbReference type="SUPFAM" id="SSF53720">
    <property type="entry name" value="ALDH-like"/>
    <property type="match status" value="1"/>
</dbReference>
<dbReference type="InterPro" id="IPR015590">
    <property type="entry name" value="Aldehyde_DH_dom"/>
</dbReference>
<keyword evidence="2" id="KW-0520">NAD</keyword>
<dbReference type="Proteomes" id="UP000280346">
    <property type="component" value="Unassembled WGS sequence"/>
</dbReference>
<evidence type="ECO:0000313" key="4">
    <source>
        <dbReference type="EMBL" id="RUQ74649.1"/>
    </source>
</evidence>
<dbReference type="RefSeq" id="WP_126995900.1">
    <property type="nucleotide sequence ID" value="NZ_JBNPXW010000006.1"/>
</dbReference>
<dbReference type="PANTHER" id="PTHR42862:SF1">
    <property type="entry name" value="DELTA-1-PYRROLINE-5-CARBOXYLATE DEHYDROGENASE 2, ISOFORM A-RELATED"/>
    <property type="match status" value="1"/>
</dbReference>
<accession>A0A3S0V873</accession>
<organism evidence="4 5">
    <name type="scientific">Azospirillum doebereinerae</name>
    <dbReference type="NCBI Taxonomy" id="92933"/>
    <lineage>
        <taxon>Bacteria</taxon>
        <taxon>Pseudomonadati</taxon>
        <taxon>Pseudomonadota</taxon>
        <taxon>Alphaproteobacteria</taxon>
        <taxon>Rhodospirillales</taxon>
        <taxon>Azospirillaceae</taxon>
        <taxon>Azospirillum</taxon>
    </lineage>
</organism>
<dbReference type="Gene3D" id="3.40.309.10">
    <property type="entry name" value="Aldehyde Dehydrogenase, Chain A, domain 2"/>
    <property type="match status" value="1"/>
</dbReference>
<name>A0A3S0V873_9PROT</name>
<proteinExistence type="predicted"/>
<evidence type="ECO:0000259" key="3">
    <source>
        <dbReference type="Pfam" id="PF00171"/>
    </source>
</evidence>
<feature type="domain" description="Aldehyde dehydrogenase" evidence="3">
    <location>
        <begin position="94"/>
        <end position="505"/>
    </location>
</feature>
<keyword evidence="5" id="KW-1185">Reference proteome</keyword>
<dbReference type="NCBIfam" id="TIGR02288">
    <property type="entry name" value="PaaN_2"/>
    <property type="match status" value="1"/>
</dbReference>
<dbReference type="InterPro" id="IPR050485">
    <property type="entry name" value="Proline_metab_enzyme"/>
</dbReference>
<keyword evidence="1" id="KW-0560">Oxidoreductase</keyword>
<dbReference type="Pfam" id="PF00171">
    <property type="entry name" value="Aldedh"/>
    <property type="match status" value="1"/>
</dbReference>
<evidence type="ECO:0000256" key="1">
    <source>
        <dbReference type="ARBA" id="ARBA00023002"/>
    </source>
</evidence>
<dbReference type="InterPro" id="IPR016162">
    <property type="entry name" value="Ald_DH_N"/>
</dbReference>
<comment type="caution">
    <text evidence="4">The sequence shown here is derived from an EMBL/GenBank/DDBJ whole genome shotgun (WGS) entry which is preliminary data.</text>
</comment>
<protein>
    <submittedName>
        <fullName evidence="4">Phenylacetic acid degradation protein PaaN</fullName>
    </submittedName>
</protein>
<dbReference type="InterPro" id="IPR016163">
    <property type="entry name" value="Ald_DH_C"/>
</dbReference>
<dbReference type="GO" id="GO:0010133">
    <property type="term" value="P:L-proline catabolic process to L-glutamate"/>
    <property type="evidence" value="ECO:0007669"/>
    <property type="project" value="TreeGrafter"/>
</dbReference>
<sequence length="564" mass="59418">MTTTPQSLFATHEATLRSAVEASRSRAYWSAFPEMPSPRAYGETAAADGEAAFAAHRDQPFALDQPGATKAPAGTLGGERSPFGFDLGITYPAPDIDALIGAAKAAMPGWRKAGPDGRAGVCVEILKRLNARSFEIANAVMHTTGQAFMMAFQAGGPHAQDRGLEAVAYGWKAMTDQAPAARWEKPQGKNPPLVMDKRFEVVGRGIGLVIGCATFPTWNGYPGLFASLVTGNAVIVKPGPTAILPLAITVRVAREVLAEAGLDPNLVTLAVGDTIAKDLALRPEVTLIDYTGSTGFGDWLERNAHQAQVYTEKAGVNSVVIDGTDDPKGMVRNLAFTLSLYSGQMCTTTQVIFVPKDGIQAGAERMGFDQVVAVLAGGVDKFLSDPERAVEVLGAIQSDATLSRIKEASKLGTVALPSRAVVHPKFPEARVRTPLILTMDAKEEDKYGHELFGPIAIVVKTDSTADSLERAARLTRTRGALTAGLYSTDPALIEQATEAFVEAGVALSVNLTGGVFVNQSAAFSDFHGTGANPAANAALCDLAFVANRFRVVQSRVPVVAEAAP</sequence>
<evidence type="ECO:0000313" key="5">
    <source>
        <dbReference type="Proteomes" id="UP000280346"/>
    </source>
</evidence>
<dbReference type="EMBL" id="RZIJ01000003">
    <property type="protein sequence ID" value="RUQ74649.1"/>
    <property type="molecule type" value="Genomic_DNA"/>
</dbReference>
<reference evidence="4 5" key="1">
    <citation type="submission" date="2018-12" db="EMBL/GenBank/DDBJ databases">
        <authorList>
            <person name="Yang Y."/>
        </authorList>
    </citation>
    <scope>NUCLEOTIDE SEQUENCE [LARGE SCALE GENOMIC DNA]</scope>
    <source>
        <strain evidence="4 5">GSF71</strain>
    </source>
</reference>
<dbReference type="GO" id="GO:0003842">
    <property type="term" value="F:L-glutamate gamma-semialdehyde dehydrogenase activity"/>
    <property type="evidence" value="ECO:0007669"/>
    <property type="project" value="TreeGrafter"/>
</dbReference>
<dbReference type="OrthoDB" id="5288459at2"/>
<evidence type="ECO:0000256" key="2">
    <source>
        <dbReference type="ARBA" id="ARBA00023027"/>
    </source>
</evidence>
<dbReference type="InterPro" id="IPR011975">
    <property type="entry name" value="PaaN_2"/>
</dbReference>
<dbReference type="InterPro" id="IPR016161">
    <property type="entry name" value="Ald_DH/histidinol_DH"/>
</dbReference>
<dbReference type="Gene3D" id="3.40.605.10">
    <property type="entry name" value="Aldehyde Dehydrogenase, Chain A, domain 1"/>
    <property type="match status" value="1"/>
</dbReference>
<dbReference type="PANTHER" id="PTHR42862">
    <property type="entry name" value="DELTA-1-PYRROLINE-5-CARBOXYLATE DEHYDROGENASE 1, ISOFORM A-RELATED"/>
    <property type="match status" value="1"/>
</dbReference>
<dbReference type="AlphaFoldDB" id="A0A3S0V873"/>